<dbReference type="PANTHER" id="PTHR30482">
    <property type="entry name" value="HIGH-AFFINITY BRANCHED-CHAIN AMINO ACID TRANSPORT SYSTEM PERMEASE"/>
    <property type="match status" value="1"/>
</dbReference>
<keyword evidence="3 6" id="KW-0812">Transmembrane</keyword>
<dbReference type="EMBL" id="JANIAA010000027">
    <property type="protein sequence ID" value="MCQ8192634.1"/>
    <property type="molecule type" value="Genomic_DNA"/>
</dbReference>
<evidence type="ECO:0000256" key="3">
    <source>
        <dbReference type="ARBA" id="ARBA00022692"/>
    </source>
</evidence>
<sequence length="340" mass="34813">MTGLLKSPTTHITGFAIAIASLPFWLIPNSGILAIAIVALLYAAAATAFNLTAGLGGQLSFGHSIFFGLGAYATALLRQDLGWNVWAAVPVALTIAVVAALALALPSARLGGVYFVLVSFVATLALESIATWASDVTGGAAGISLTVGSPAPAELRFENPLGHYYVALILLTTFLGLFAAVTRSNFGLRLRAVRDDPAAAAASGIAVARQRTVSLLVSAALTSLVGVAYLQYISYIDPTSAFGSMTASMIAMPALFGGLGTLWGPVLGATVLISVQQTLNPAFSGLPAGLGLIVFGVLVMALQTIEPKGAVHLLRSGLRHLGQRLGTSKRTAQPAGDSLT</sequence>
<feature type="transmembrane region" description="Helical" evidence="6">
    <location>
        <begin position="59"/>
        <end position="77"/>
    </location>
</feature>
<comment type="caution">
    <text evidence="7">The sequence shown here is derived from an EMBL/GenBank/DDBJ whole genome shotgun (WGS) entry which is preliminary data.</text>
</comment>
<feature type="transmembrane region" description="Helical" evidence="6">
    <location>
        <begin position="250"/>
        <end position="273"/>
    </location>
</feature>
<proteinExistence type="predicted"/>
<dbReference type="InterPro" id="IPR001851">
    <property type="entry name" value="ABC_transp_permease"/>
</dbReference>
<evidence type="ECO:0000256" key="6">
    <source>
        <dbReference type="SAM" id="Phobius"/>
    </source>
</evidence>
<protein>
    <submittedName>
        <fullName evidence="7">Branched-chain amino acid ABC transporter permease</fullName>
    </submittedName>
</protein>
<feature type="transmembrane region" description="Helical" evidence="6">
    <location>
        <begin position="112"/>
        <end position="133"/>
    </location>
</feature>
<dbReference type="Pfam" id="PF02653">
    <property type="entry name" value="BPD_transp_2"/>
    <property type="match status" value="1"/>
</dbReference>
<evidence type="ECO:0000256" key="5">
    <source>
        <dbReference type="ARBA" id="ARBA00023136"/>
    </source>
</evidence>
<feature type="transmembrane region" description="Helical" evidence="6">
    <location>
        <begin position="9"/>
        <end position="26"/>
    </location>
</feature>
<feature type="transmembrane region" description="Helical" evidence="6">
    <location>
        <begin position="83"/>
        <end position="105"/>
    </location>
</feature>
<name>A0ABT1V5H0_9ACTN</name>
<keyword evidence="4 6" id="KW-1133">Transmembrane helix</keyword>
<feature type="transmembrane region" description="Helical" evidence="6">
    <location>
        <begin position="213"/>
        <end position="230"/>
    </location>
</feature>
<dbReference type="CDD" id="cd06581">
    <property type="entry name" value="TM_PBP1_LivM_like"/>
    <property type="match status" value="1"/>
</dbReference>
<dbReference type="PANTHER" id="PTHR30482:SF17">
    <property type="entry name" value="ABC TRANSPORTER ATP-BINDING PROTEIN"/>
    <property type="match status" value="1"/>
</dbReference>
<dbReference type="Proteomes" id="UP001204746">
    <property type="component" value="Unassembled WGS sequence"/>
</dbReference>
<evidence type="ECO:0000256" key="1">
    <source>
        <dbReference type="ARBA" id="ARBA00004651"/>
    </source>
</evidence>
<feature type="transmembrane region" description="Helical" evidence="6">
    <location>
        <begin position="162"/>
        <end position="181"/>
    </location>
</feature>
<evidence type="ECO:0000313" key="8">
    <source>
        <dbReference type="Proteomes" id="UP001204746"/>
    </source>
</evidence>
<reference evidence="7 8" key="1">
    <citation type="submission" date="2022-07" db="EMBL/GenBank/DDBJ databases">
        <authorList>
            <person name="Phongsopitanun W."/>
            <person name="Tanasupawat S."/>
        </authorList>
    </citation>
    <scope>NUCLEOTIDE SEQUENCE [LARGE SCALE GENOMIC DNA]</scope>
    <source>
        <strain evidence="7 8">RCU-064</strain>
    </source>
</reference>
<dbReference type="InterPro" id="IPR043428">
    <property type="entry name" value="LivM-like"/>
</dbReference>
<feature type="transmembrane region" description="Helical" evidence="6">
    <location>
        <begin position="285"/>
        <end position="305"/>
    </location>
</feature>
<gene>
    <name evidence="7" type="ORF">NP777_31055</name>
</gene>
<keyword evidence="5 6" id="KW-0472">Membrane</keyword>
<keyword evidence="8" id="KW-1185">Reference proteome</keyword>
<comment type="subcellular location">
    <subcellularLocation>
        <location evidence="1">Cell membrane</location>
        <topology evidence="1">Multi-pass membrane protein</topology>
    </subcellularLocation>
</comment>
<dbReference type="RefSeq" id="WP_256653494.1">
    <property type="nucleotide sequence ID" value="NZ_JANIAA010000027.1"/>
</dbReference>
<evidence type="ECO:0000313" key="7">
    <source>
        <dbReference type="EMBL" id="MCQ8192634.1"/>
    </source>
</evidence>
<accession>A0ABT1V5H0</accession>
<keyword evidence="2" id="KW-1003">Cell membrane</keyword>
<evidence type="ECO:0000256" key="2">
    <source>
        <dbReference type="ARBA" id="ARBA00022475"/>
    </source>
</evidence>
<evidence type="ECO:0000256" key="4">
    <source>
        <dbReference type="ARBA" id="ARBA00022989"/>
    </source>
</evidence>
<organism evidence="7 8">
    <name type="scientific">Streptomyces rugosispiralis</name>
    <dbReference type="NCBI Taxonomy" id="2967341"/>
    <lineage>
        <taxon>Bacteria</taxon>
        <taxon>Bacillati</taxon>
        <taxon>Actinomycetota</taxon>
        <taxon>Actinomycetes</taxon>
        <taxon>Kitasatosporales</taxon>
        <taxon>Streptomycetaceae</taxon>
        <taxon>Streptomyces</taxon>
    </lineage>
</organism>